<keyword evidence="2" id="KW-1185">Reference proteome</keyword>
<organism evidence="1 2">
    <name type="scientific">Allomyces macrogynus (strain ATCC 38327)</name>
    <name type="common">Allomyces javanicus var. macrogynus</name>
    <dbReference type="NCBI Taxonomy" id="578462"/>
    <lineage>
        <taxon>Eukaryota</taxon>
        <taxon>Fungi</taxon>
        <taxon>Fungi incertae sedis</taxon>
        <taxon>Blastocladiomycota</taxon>
        <taxon>Blastocladiomycetes</taxon>
        <taxon>Blastocladiales</taxon>
        <taxon>Blastocladiaceae</taxon>
        <taxon>Allomyces</taxon>
    </lineage>
</organism>
<reference evidence="1 2" key="1">
    <citation type="submission" date="2009-11" db="EMBL/GenBank/DDBJ databases">
        <title>Annotation of Allomyces macrogynus ATCC 38327.</title>
        <authorList>
            <consortium name="The Broad Institute Genome Sequencing Platform"/>
            <person name="Russ C."/>
            <person name="Cuomo C."/>
            <person name="Burger G."/>
            <person name="Gray M.W."/>
            <person name="Holland P.W.H."/>
            <person name="King N."/>
            <person name="Lang F.B.F."/>
            <person name="Roger A.J."/>
            <person name="Ruiz-Trillo I."/>
            <person name="Young S.K."/>
            <person name="Zeng Q."/>
            <person name="Gargeya S."/>
            <person name="Fitzgerald M."/>
            <person name="Haas B."/>
            <person name="Abouelleil A."/>
            <person name="Alvarado L."/>
            <person name="Arachchi H.M."/>
            <person name="Berlin A."/>
            <person name="Chapman S.B."/>
            <person name="Gearin G."/>
            <person name="Goldberg J."/>
            <person name="Griggs A."/>
            <person name="Gujja S."/>
            <person name="Hansen M."/>
            <person name="Heiman D."/>
            <person name="Howarth C."/>
            <person name="Larimer J."/>
            <person name="Lui A."/>
            <person name="MacDonald P.J.P."/>
            <person name="McCowen C."/>
            <person name="Montmayeur A."/>
            <person name="Murphy C."/>
            <person name="Neiman D."/>
            <person name="Pearson M."/>
            <person name="Priest M."/>
            <person name="Roberts A."/>
            <person name="Saif S."/>
            <person name="Shea T."/>
            <person name="Sisk P."/>
            <person name="Stolte C."/>
            <person name="Sykes S."/>
            <person name="Wortman J."/>
            <person name="Nusbaum C."/>
            <person name="Birren B."/>
        </authorList>
    </citation>
    <scope>NUCLEOTIDE SEQUENCE [LARGE SCALE GENOMIC DNA]</scope>
    <source>
        <strain evidence="1 2">ATCC 38327</strain>
    </source>
</reference>
<gene>
    <name evidence="1" type="ORF">AMAG_00445</name>
</gene>
<dbReference type="Proteomes" id="UP000054350">
    <property type="component" value="Unassembled WGS sequence"/>
</dbReference>
<sequence>MTSVHALTAVCPPHPPPGFEVKRTTKIQKNSKAYADKKNIDVSTLRFNIDWELVVFEQTAGELDLDSDVVNVEMKQVGGQTL</sequence>
<proteinExistence type="predicted"/>
<dbReference type="Gene3D" id="3.10.20.90">
    <property type="entry name" value="Phosphatidylinositol 3-kinase Catalytic Subunit, Chain A, domain 1"/>
    <property type="match status" value="1"/>
</dbReference>
<protein>
    <recommendedName>
        <fullName evidence="3">Ubiquitin-like domain-containing protein</fullName>
    </recommendedName>
</protein>
<reference evidence="2" key="2">
    <citation type="submission" date="2009-11" db="EMBL/GenBank/DDBJ databases">
        <title>The Genome Sequence of Allomyces macrogynus strain ATCC 38327.</title>
        <authorList>
            <consortium name="The Broad Institute Genome Sequencing Platform"/>
            <person name="Russ C."/>
            <person name="Cuomo C."/>
            <person name="Shea T."/>
            <person name="Young S.K."/>
            <person name="Zeng Q."/>
            <person name="Koehrsen M."/>
            <person name="Haas B."/>
            <person name="Borodovsky M."/>
            <person name="Guigo R."/>
            <person name="Alvarado L."/>
            <person name="Berlin A."/>
            <person name="Borenstein D."/>
            <person name="Chen Z."/>
            <person name="Engels R."/>
            <person name="Freedman E."/>
            <person name="Gellesch M."/>
            <person name="Goldberg J."/>
            <person name="Griggs A."/>
            <person name="Gujja S."/>
            <person name="Heiman D."/>
            <person name="Hepburn T."/>
            <person name="Howarth C."/>
            <person name="Jen D."/>
            <person name="Larson L."/>
            <person name="Lewis B."/>
            <person name="Mehta T."/>
            <person name="Park D."/>
            <person name="Pearson M."/>
            <person name="Roberts A."/>
            <person name="Saif S."/>
            <person name="Shenoy N."/>
            <person name="Sisk P."/>
            <person name="Stolte C."/>
            <person name="Sykes S."/>
            <person name="Walk T."/>
            <person name="White J."/>
            <person name="Yandava C."/>
            <person name="Burger G."/>
            <person name="Gray M.W."/>
            <person name="Holland P.W.H."/>
            <person name="King N."/>
            <person name="Lang F.B.F."/>
            <person name="Roger A.J."/>
            <person name="Ruiz-Trillo I."/>
            <person name="Lander E."/>
            <person name="Nusbaum C."/>
        </authorList>
    </citation>
    <scope>NUCLEOTIDE SEQUENCE [LARGE SCALE GENOMIC DNA]</scope>
    <source>
        <strain evidence="2">ATCC 38327</strain>
    </source>
</reference>
<dbReference type="EMBL" id="GG745328">
    <property type="protein sequence ID" value="KNE54473.1"/>
    <property type="molecule type" value="Genomic_DNA"/>
</dbReference>
<dbReference type="OrthoDB" id="442921at2759"/>
<evidence type="ECO:0000313" key="2">
    <source>
        <dbReference type="Proteomes" id="UP000054350"/>
    </source>
</evidence>
<dbReference type="InterPro" id="IPR029071">
    <property type="entry name" value="Ubiquitin-like_domsf"/>
</dbReference>
<dbReference type="SUPFAM" id="SSF54236">
    <property type="entry name" value="Ubiquitin-like"/>
    <property type="match status" value="1"/>
</dbReference>
<dbReference type="AlphaFoldDB" id="A0A0L0RW02"/>
<dbReference type="VEuPathDB" id="FungiDB:AMAG_00445"/>
<evidence type="ECO:0000313" key="1">
    <source>
        <dbReference type="EMBL" id="KNE54473.1"/>
    </source>
</evidence>
<evidence type="ECO:0008006" key="3">
    <source>
        <dbReference type="Google" id="ProtNLM"/>
    </source>
</evidence>
<name>A0A0L0RW02_ALLM3</name>
<accession>A0A0L0RW02</accession>